<evidence type="ECO:0000313" key="11">
    <source>
        <dbReference type="Proteomes" id="UP001164746"/>
    </source>
</evidence>
<evidence type="ECO:0000256" key="2">
    <source>
        <dbReference type="ARBA" id="ARBA00022448"/>
    </source>
</evidence>
<keyword evidence="7" id="KW-0406">Ion transport</keyword>
<keyword evidence="5" id="KW-0851">Voltage-gated channel</keyword>
<gene>
    <name evidence="10" type="ORF">MAR_008833</name>
</gene>
<evidence type="ECO:0000256" key="4">
    <source>
        <dbReference type="ARBA" id="ARBA00022692"/>
    </source>
</evidence>
<evidence type="ECO:0000256" key="7">
    <source>
        <dbReference type="ARBA" id="ARBA00023065"/>
    </source>
</evidence>
<organism evidence="10 11">
    <name type="scientific">Mya arenaria</name>
    <name type="common">Soft-shell clam</name>
    <dbReference type="NCBI Taxonomy" id="6604"/>
    <lineage>
        <taxon>Eukaryota</taxon>
        <taxon>Metazoa</taxon>
        <taxon>Spiralia</taxon>
        <taxon>Lophotrochozoa</taxon>
        <taxon>Mollusca</taxon>
        <taxon>Bivalvia</taxon>
        <taxon>Autobranchia</taxon>
        <taxon>Heteroconchia</taxon>
        <taxon>Euheterodonta</taxon>
        <taxon>Imparidentia</taxon>
        <taxon>Neoheterodontei</taxon>
        <taxon>Myida</taxon>
        <taxon>Myoidea</taxon>
        <taxon>Myidae</taxon>
        <taxon>Mya</taxon>
    </lineage>
</organism>
<keyword evidence="3" id="KW-1003">Cell membrane</keyword>
<dbReference type="PANTHER" id="PTHR46480">
    <property type="entry name" value="F20B24.22"/>
    <property type="match status" value="1"/>
</dbReference>
<dbReference type="PANTHER" id="PTHR46480:SF1">
    <property type="entry name" value="VOLTAGE-GATED HYDROGEN CHANNEL 1"/>
    <property type="match status" value="1"/>
</dbReference>
<evidence type="ECO:0000256" key="9">
    <source>
        <dbReference type="ARBA" id="ARBA00023303"/>
    </source>
</evidence>
<evidence type="ECO:0000256" key="6">
    <source>
        <dbReference type="ARBA" id="ARBA00022989"/>
    </source>
</evidence>
<keyword evidence="2" id="KW-0813">Transport</keyword>
<keyword evidence="9" id="KW-0407">Ion channel</keyword>
<keyword evidence="4" id="KW-0812">Transmembrane</keyword>
<name>A0ABY7E008_MYAAR</name>
<evidence type="ECO:0000256" key="5">
    <source>
        <dbReference type="ARBA" id="ARBA00022882"/>
    </source>
</evidence>
<evidence type="ECO:0000313" key="10">
    <source>
        <dbReference type="EMBL" id="WAR02275.1"/>
    </source>
</evidence>
<reference evidence="10" key="1">
    <citation type="submission" date="2022-11" db="EMBL/GenBank/DDBJ databases">
        <title>Centuries of genome instability and evolution in soft-shell clam transmissible cancer (bioRxiv).</title>
        <authorList>
            <person name="Hart S.F.M."/>
            <person name="Yonemitsu M.A."/>
            <person name="Giersch R.M."/>
            <person name="Beal B.F."/>
            <person name="Arriagada G."/>
            <person name="Davis B.W."/>
            <person name="Ostrander E.A."/>
            <person name="Goff S.P."/>
            <person name="Metzger M.J."/>
        </authorList>
    </citation>
    <scope>NUCLEOTIDE SEQUENCE</scope>
    <source>
        <strain evidence="10">MELC-2E11</strain>
        <tissue evidence="10">Siphon/mantle</tissue>
    </source>
</reference>
<proteinExistence type="predicted"/>
<evidence type="ECO:0000256" key="3">
    <source>
        <dbReference type="ARBA" id="ARBA00022475"/>
    </source>
</evidence>
<dbReference type="Gene3D" id="1.20.120.350">
    <property type="entry name" value="Voltage-gated potassium channels. Chain C"/>
    <property type="match status" value="1"/>
</dbReference>
<dbReference type="InterPro" id="IPR031846">
    <property type="entry name" value="Hvcn1"/>
</dbReference>
<keyword evidence="6" id="KW-1133">Transmembrane helix</keyword>
<protein>
    <submittedName>
        <fullName evidence="10">HVCN1-like protein</fullName>
    </submittedName>
</protein>
<comment type="subcellular location">
    <subcellularLocation>
        <location evidence="1">Cell membrane</location>
        <topology evidence="1">Multi-pass membrane protein</topology>
    </subcellularLocation>
</comment>
<accession>A0ABY7E008</accession>
<evidence type="ECO:0000256" key="8">
    <source>
        <dbReference type="ARBA" id="ARBA00023136"/>
    </source>
</evidence>
<dbReference type="Proteomes" id="UP001164746">
    <property type="component" value="Chromosome 4"/>
</dbReference>
<dbReference type="EMBL" id="CP111015">
    <property type="protein sequence ID" value="WAR02275.1"/>
    <property type="molecule type" value="Genomic_DNA"/>
</dbReference>
<keyword evidence="8" id="KW-0472">Membrane</keyword>
<sequence>FSGPAVEGSTLSSDADLLRFEHEEAELKKFVGEITPSDAPTREDIMSTTDLLNYLRKNDPINTSSCSDPNRHLRSWPEKEDSSFKRFIRKAPKHAGKRYREGILESDAVVLNRFKTFRGAKEINYRASGIHSYDNDDAVTDYARQEHFGRDTKQKRSNFEGTKECRVINNFVFSFQTDASNRYYLRSFDRLDKSTATEEDYLLYQEKYIDFQKVAHIIKYIGFAVLSVMVFEVLLKLVCLGPVFFRKKIEVFDGFIVTISFVIDVVFMDSKWYESGKDATTILVLLMPWRVVRIVNSFLITINHKHHIEMLTIRRAKKKVDIKLKKLRQLMLEMRHDIDLLIGLAKLKGATEPEIALFRIGKERDEEDVTVEIPKEMSSSDKESKKPKIRRRVTLPRRHKSCNDDEKQVYYINDGFDVMEEVDDETFARGDNRSVRSMPQIETTKDGKSILTFEFTTQVSYL</sequence>
<feature type="non-terminal residue" evidence="10">
    <location>
        <position position="462"/>
    </location>
</feature>
<dbReference type="InterPro" id="IPR027359">
    <property type="entry name" value="Volt_channel_dom_sf"/>
</dbReference>
<evidence type="ECO:0000256" key="1">
    <source>
        <dbReference type="ARBA" id="ARBA00004651"/>
    </source>
</evidence>
<keyword evidence="11" id="KW-1185">Reference proteome</keyword>